<evidence type="ECO:0000313" key="3">
    <source>
        <dbReference type="Proteomes" id="UP001497457"/>
    </source>
</evidence>
<feature type="compositionally biased region" description="Low complexity" evidence="1">
    <location>
        <begin position="8"/>
        <end position="33"/>
    </location>
</feature>
<reference evidence="2 3" key="2">
    <citation type="submission" date="2024-10" db="EMBL/GenBank/DDBJ databases">
        <authorList>
            <person name="Ryan C."/>
        </authorList>
    </citation>
    <scope>NUCLEOTIDE SEQUENCE [LARGE SCALE GENOMIC DNA]</scope>
</reference>
<evidence type="ECO:0000256" key="1">
    <source>
        <dbReference type="SAM" id="MobiDB-lite"/>
    </source>
</evidence>
<gene>
    <name evidence="2" type="ORF">URODEC1_LOCUS90330</name>
</gene>
<feature type="compositionally biased region" description="Polar residues" evidence="1">
    <location>
        <begin position="111"/>
        <end position="122"/>
    </location>
</feature>
<proteinExistence type="predicted"/>
<dbReference type="EMBL" id="OZ075145">
    <property type="protein sequence ID" value="CAL5048222.1"/>
    <property type="molecule type" value="Genomic_DNA"/>
</dbReference>
<feature type="region of interest" description="Disordered" evidence="1">
    <location>
        <begin position="1"/>
        <end position="143"/>
    </location>
</feature>
<evidence type="ECO:0000313" key="2">
    <source>
        <dbReference type="EMBL" id="CAL5048222.1"/>
    </source>
</evidence>
<dbReference type="AlphaFoldDB" id="A0ABC9DZQ6"/>
<sequence length="215" mass="22089">MEGIHSISTTSTPTASTPSAARPTATLAAPSAPKQKPQRRLGLPMPPSTGGAAMPGAKSGTPHGGSGTPAPINEEGVGVKRTRKRPPRDPSSARAACKVRSTAAGPVPLQASPTLSESNSPAYSPEVGASQTPSAMPAMDSTDNVPTAQEVLCGMPKSLDDESFLNTMDVQTFGNTTSFDANIFDDELGSDVEGELPKKKGARGVNFTIDEDETL</sequence>
<accession>A0ABC9DZQ6</accession>
<keyword evidence="3" id="KW-1185">Reference proteome</keyword>
<organism evidence="2 3">
    <name type="scientific">Urochloa decumbens</name>
    <dbReference type="NCBI Taxonomy" id="240449"/>
    <lineage>
        <taxon>Eukaryota</taxon>
        <taxon>Viridiplantae</taxon>
        <taxon>Streptophyta</taxon>
        <taxon>Embryophyta</taxon>
        <taxon>Tracheophyta</taxon>
        <taxon>Spermatophyta</taxon>
        <taxon>Magnoliopsida</taxon>
        <taxon>Liliopsida</taxon>
        <taxon>Poales</taxon>
        <taxon>Poaceae</taxon>
        <taxon>PACMAD clade</taxon>
        <taxon>Panicoideae</taxon>
        <taxon>Panicodae</taxon>
        <taxon>Paniceae</taxon>
        <taxon>Melinidinae</taxon>
        <taxon>Urochloa</taxon>
    </lineage>
</organism>
<reference evidence="3" key="1">
    <citation type="submission" date="2024-06" db="EMBL/GenBank/DDBJ databases">
        <authorList>
            <person name="Ryan C."/>
        </authorList>
    </citation>
    <scope>NUCLEOTIDE SEQUENCE [LARGE SCALE GENOMIC DNA]</scope>
</reference>
<protein>
    <submittedName>
        <fullName evidence="2">Uncharacterized protein</fullName>
    </submittedName>
</protein>
<name>A0ABC9DZQ6_9POAL</name>
<dbReference type="Proteomes" id="UP001497457">
    <property type="component" value="Chromosome 35b"/>
</dbReference>